<sequence length="348" mass="38102">MCGEIAVSKSTKASHPLISAKQKRVVILGLPPVDSLDVTGPAEVFAFANRLHRGDTAPYLLELVAAGANEHLESSTGIALMAHKTLDQERSDNEAIDTLIVTSGWKAQEQVDESAINWIRTKSESVRRVCSICVGAFALAETGLLDGRRATTHWRMARSLADSYPQVQVDPNPIWVKDGNVYTSAGISAGIDLALALVSEDLGDEVAMEIAKNLVLFLRRPGGQAQFSVALQSQHVPGSNLDELCLWIAEHLHSDLTVEILADKFSTSVRTLIRLFQRELQTTPAKYVEDVRIEAACRSIELGGRSMEEVARRSGYHSVDVLRKAFVRRIGVSPKEYAQRFSPNGEMA</sequence>
<gene>
    <name evidence="5" type="ORF">TK06_04705</name>
</gene>
<evidence type="ECO:0000313" key="5">
    <source>
        <dbReference type="EMBL" id="AMZ70435.1"/>
    </source>
</evidence>
<keyword evidence="1" id="KW-0805">Transcription regulation</keyword>
<dbReference type="Gene3D" id="1.10.10.60">
    <property type="entry name" value="Homeodomain-like"/>
    <property type="match status" value="1"/>
</dbReference>
<proteinExistence type="predicted"/>
<dbReference type="InterPro" id="IPR018062">
    <property type="entry name" value="HTH_AraC-typ_CS"/>
</dbReference>
<dbReference type="EMBL" id="CP015225">
    <property type="protein sequence ID" value="AMZ70435.1"/>
    <property type="molecule type" value="Genomic_DNA"/>
</dbReference>
<dbReference type="CDD" id="cd03137">
    <property type="entry name" value="GATase1_AraC_1"/>
    <property type="match status" value="1"/>
</dbReference>
<dbReference type="RefSeq" id="WP_063321043.1">
    <property type="nucleotide sequence ID" value="NZ_CP015225.1"/>
</dbReference>
<evidence type="ECO:0000313" key="6">
    <source>
        <dbReference type="Proteomes" id="UP000076083"/>
    </source>
</evidence>
<reference evidence="5 6" key="2">
    <citation type="journal article" date="2018" name="Nature">
        <title>Mutant phenotypes for thousands of bacterial genes of unknown function.</title>
        <authorList>
            <person name="Price M.N."/>
            <person name="Wetmore K.M."/>
            <person name="Waters R.J."/>
            <person name="Callaghan M."/>
            <person name="Ray J."/>
            <person name="Liu H."/>
            <person name="Kuehl J.V."/>
            <person name="Melnyk R.A."/>
            <person name="Lamson J.S."/>
            <person name="Suh Y."/>
            <person name="Carlson H.K."/>
            <person name="Esquivel Z."/>
            <person name="Sadeeshkumar H."/>
            <person name="Chakraborty R."/>
            <person name="Zane G.M."/>
            <person name="Rubin B.E."/>
            <person name="Wall J.D."/>
            <person name="Visel A."/>
            <person name="Bristow J."/>
            <person name="Blow M.J."/>
            <person name="Arkin A.P."/>
            <person name="Deutschbauer A.M."/>
        </authorList>
    </citation>
    <scope>NUCLEOTIDE SEQUENCE [LARGE SCALE GENOMIC DNA]</scope>
    <source>
        <strain evidence="5 6">FW300-N2E2</strain>
    </source>
</reference>
<dbReference type="GO" id="GO:0043565">
    <property type="term" value="F:sequence-specific DNA binding"/>
    <property type="evidence" value="ECO:0007669"/>
    <property type="project" value="InterPro"/>
</dbReference>
<dbReference type="InterPro" id="IPR029062">
    <property type="entry name" value="Class_I_gatase-like"/>
</dbReference>
<evidence type="ECO:0000259" key="4">
    <source>
        <dbReference type="PROSITE" id="PS01124"/>
    </source>
</evidence>
<reference evidence="6" key="1">
    <citation type="submission" date="2016-04" db="EMBL/GenBank/DDBJ databases">
        <authorList>
            <person name="Ray J."/>
            <person name="Price M."/>
            <person name="Deutschbauer A."/>
        </authorList>
    </citation>
    <scope>NUCLEOTIDE SEQUENCE [LARGE SCALE GENOMIC DNA]</scope>
    <source>
        <strain evidence="6">FW300-N2E2</strain>
    </source>
</reference>
<dbReference type="PANTHER" id="PTHR43130:SF3">
    <property type="entry name" value="HTH-TYPE TRANSCRIPTIONAL REGULATOR RV1931C"/>
    <property type="match status" value="1"/>
</dbReference>
<keyword evidence="3" id="KW-0804">Transcription</keyword>
<dbReference type="InterPro" id="IPR009057">
    <property type="entry name" value="Homeodomain-like_sf"/>
</dbReference>
<dbReference type="PROSITE" id="PS01124">
    <property type="entry name" value="HTH_ARAC_FAMILY_2"/>
    <property type="match status" value="1"/>
</dbReference>
<dbReference type="Pfam" id="PF01965">
    <property type="entry name" value="DJ-1_PfpI"/>
    <property type="match status" value="1"/>
</dbReference>
<feature type="domain" description="HTH araC/xylS-type" evidence="4">
    <location>
        <begin position="242"/>
        <end position="340"/>
    </location>
</feature>
<dbReference type="InterPro" id="IPR052158">
    <property type="entry name" value="INH-QAR"/>
</dbReference>
<evidence type="ECO:0000256" key="1">
    <source>
        <dbReference type="ARBA" id="ARBA00023015"/>
    </source>
</evidence>
<dbReference type="PROSITE" id="PS00041">
    <property type="entry name" value="HTH_ARAC_FAMILY_1"/>
    <property type="match status" value="1"/>
</dbReference>
<dbReference type="Gene3D" id="3.40.50.880">
    <property type="match status" value="1"/>
</dbReference>
<keyword evidence="2" id="KW-0238">DNA-binding</keyword>
<dbReference type="AlphaFoldDB" id="A0A159ZSP6"/>
<evidence type="ECO:0000256" key="2">
    <source>
        <dbReference type="ARBA" id="ARBA00023125"/>
    </source>
</evidence>
<dbReference type="SUPFAM" id="SSF46689">
    <property type="entry name" value="Homeodomain-like"/>
    <property type="match status" value="2"/>
</dbReference>
<dbReference type="GO" id="GO:0003700">
    <property type="term" value="F:DNA-binding transcription factor activity"/>
    <property type="evidence" value="ECO:0007669"/>
    <property type="project" value="InterPro"/>
</dbReference>
<dbReference type="InterPro" id="IPR018060">
    <property type="entry name" value="HTH_AraC"/>
</dbReference>
<protein>
    <submittedName>
        <fullName evidence="5">AraC family transcriptional regulator</fullName>
    </submittedName>
</protein>
<organism evidence="5 6">
    <name type="scientific">Pseudomonas fluorescens</name>
    <dbReference type="NCBI Taxonomy" id="294"/>
    <lineage>
        <taxon>Bacteria</taxon>
        <taxon>Pseudomonadati</taxon>
        <taxon>Pseudomonadota</taxon>
        <taxon>Gammaproteobacteria</taxon>
        <taxon>Pseudomonadales</taxon>
        <taxon>Pseudomonadaceae</taxon>
        <taxon>Pseudomonas</taxon>
    </lineage>
</organism>
<dbReference type="SMART" id="SM00342">
    <property type="entry name" value="HTH_ARAC"/>
    <property type="match status" value="1"/>
</dbReference>
<dbReference type="Pfam" id="PF12833">
    <property type="entry name" value="HTH_18"/>
    <property type="match status" value="1"/>
</dbReference>
<accession>A0A159ZSP6</accession>
<dbReference type="SUPFAM" id="SSF52317">
    <property type="entry name" value="Class I glutamine amidotransferase-like"/>
    <property type="match status" value="1"/>
</dbReference>
<name>A0A159ZSP6_PSEFL</name>
<dbReference type="Proteomes" id="UP000076083">
    <property type="component" value="Chromosome"/>
</dbReference>
<dbReference type="InterPro" id="IPR002818">
    <property type="entry name" value="DJ-1/PfpI"/>
</dbReference>
<dbReference type="GO" id="GO:0009893">
    <property type="term" value="P:positive regulation of metabolic process"/>
    <property type="evidence" value="ECO:0007669"/>
    <property type="project" value="UniProtKB-ARBA"/>
</dbReference>
<evidence type="ECO:0000256" key="3">
    <source>
        <dbReference type="ARBA" id="ARBA00023163"/>
    </source>
</evidence>
<dbReference type="PANTHER" id="PTHR43130">
    <property type="entry name" value="ARAC-FAMILY TRANSCRIPTIONAL REGULATOR"/>
    <property type="match status" value="1"/>
</dbReference>